<dbReference type="GO" id="GO:0005829">
    <property type="term" value="C:cytosol"/>
    <property type="evidence" value="ECO:0007669"/>
    <property type="project" value="TreeGrafter"/>
</dbReference>
<evidence type="ECO:0000256" key="7">
    <source>
        <dbReference type="ARBA" id="ARBA00023295"/>
    </source>
</evidence>
<evidence type="ECO:0000256" key="13">
    <source>
        <dbReference type="SAM" id="MobiDB-lite"/>
    </source>
</evidence>
<dbReference type="InterPro" id="IPR017853">
    <property type="entry name" value="GH"/>
</dbReference>
<feature type="binding site" evidence="10">
    <location>
        <position position="22"/>
    </location>
    <ligand>
        <name>substrate</name>
    </ligand>
</feature>
<dbReference type="SUPFAM" id="SSF51445">
    <property type="entry name" value="(Trans)glycosidases"/>
    <property type="match status" value="1"/>
</dbReference>
<dbReference type="InterPro" id="IPR017736">
    <property type="entry name" value="Glyco_hydro_1_beta-glucosidase"/>
</dbReference>
<organism evidence="14 15">
    <name type="scientific">Microbacterium hominis</name>
    <dbReference type="NCBI Taxonomy" id="162426"/>
    <lineage>
        <taxon>Bacteria</taxon>
        <taxon>Bacillati</taxon>
        <taxon>Actinomycetota</taxon>
        <taxon>Actinomycetes</taxon>
        <taxon>Micrococcales</taxon>
        <taxon>Microbacteriaceae</taxon>
        <taxon>Microbacterium</taxon>
    </lineage>
</organism>
<keyword evidence="5" id="KW-0136">Cellulose degradation</keyword>
<evidence type="ECO:0000313" key="14">
    <source>
        <dbReference type="EMBL" id="KIC58693.1"/>
    </source>
</evidence>
<dbReference type="PANTHER" id="PTHR10353">
    <property type="entry name" value="GLYCOSYL HYDROLASE"/>
    <property type="match status" value="1"/>
</dbReference>
<reference evidence="14 15" key="1">
    <citation type="submission" date="2014-12" db="EMBL/GenBank/DDBJ databases">
        <title>Genome sequencing of Microbacterium hominis TPW29.</title>
        <authorList>
            <person name="Tan P.W."/>
            <person name="Chan K.-G."/>
        </authorList>
    </citation>
    <scope>NUCLEOTIDE SEQUENCE [LARGE SCALE GENOMIC DNA]</scope>
    <source>
        <strain evidence="14 15">TPW29</strain>
    </source>
</reference>
<feature type="active site" description="Proton donor" evidence="9">
    <location>
        <position position="167"/>
    </location>
</feature>
<keyword evidence="4 12" id="KW-0378">Hydrolase</keyword>
<keyword evidence="8" id="KW-0624">Polysaccharide degradation</keyword>
<keyword evidence="6" id="KW-0119">Carbohydrate metabolism</keyword>
<protein>
    <recommendedName>
        <fullName evidence="3 12">Beta-glucosidase</fullName>
        <ecNumber evidence="3 12">3.2.1.21</ecNumber>
    </recommendedName>
</protein>
<comment type="similarity">
    <text evidence="2 12">Belongs to the glycosyl hydrolase 1 family.</text>
</comment>
<dbReference type="Gene3D" id="3.20.20.80">
    <property type="entry name" value="Glycosidases"/>
    <property type="match status" value="1"/>
</dbReference>
<dbReference type="GO" id="GO:0008422">
    <property type="term" value="F:beta-glucosidase activity"/>
    <property type="evidence" value="ECO:0007669"/>
    <property type="project" value="UniProtKB-EC"/>
</dbReference>
<dbReference type="PROSITE" id="PS00653">
    <property type="entry name" value="GLYCOSYL_HYDROL_F1_2"/>
    <property type="match status" value="1"/>
</dbReference>
<dbReference type="PRINTS" id="PR00131">
    <property type="entry name" value="GLHYDRLASE1"/>
</dbReference>
<proteinExistence type="inferred from homology"/>
<feature type="binding site" evidence="10">
    <location>
        <position position="304"/>
    </location>
    <ligand>
        <name>substrate</name>
    </ligand>
</feature>
<evidence type="ECO:0000256" key="1">
    <source>
        <dbReference type="ARBA" id="ARBA00000448"/>
    </source>
</evidence>
<evidence type="ECO:0000256" key="3">
    <source>
        <dbReference type="ARBA" id="ARBA00012744"/>
    </source>
</evidence>
<dbReference type="PANTHER" id="PTHR10353:SF36">
    <property type="entry name" value="LP05116P"/>
    <property type="match status" value="1"/>
</dbReference>
<evidence type="ECO:0000256" key="9">
    <source>
        <dbReference type="PIRSR" id="PIRSR617736-1"/>
    </source>
</evidence>
<evidence type="ECO:0000256" key="2">
    <source>
        <dbReference type="ARBA" id="ARBA00010838"/>
    </source>
</evidence>
<evidence type="ECO:0000256" key="12">
    <source>
        <dbReference type="RuleBase" id="RU361175"/>
    </source>
</evidence>
<feature type="binding site" evidence="10">
    <location>
        <position position="166"/>
    </location>
    <ligand>
        <name>substrate</name>
    </ligand>
</feature>
<feature type="active site" description="Nucleophile" evidence="9 11">
    <location>
        <position position="383"/>
    </location>
</feature>
<evidence type="ECO:0000256" key="11">
    <source>
        <dbReference type="PROSITE-ProRule" id="PRU10055"/>
    </source>
</evidence>
<sequence length="502" mass="55580">MTEFSRSFPEGFLFGAATAAYQIEGAAFEDGRTASIWDAFSRVPGAVIAADNGDVACDHYHRFRDDVSLMKDLGLDTYRFSVSWSRVRPDGGPVNRKGLDFYERLVDELRANDILPWLTLYHWDMPQAIEEKGGWTVRSTSEQFLEYALSVHDALGDRVQNWTTLNEPWCSSFLSYTAGIHAPGRYSVTDGVLAAHHLMLGHGAVVRELRERDADLRLGITLNLTVADAVDPADAADADAARRIDGQFNRWFLDPIFRGAYPADVIEDIRAVAPEAIDALEAANQPGDLTTISQPLDALGVNYYHGEFVGGAPDPQPPLPGDAPTDRPAASPFPSHEGIYWHDRGLPRTNMHWEVQPEGLTRLLQRVWAEYAQPAGTALFVTENGASYDDELVVEDGVARVHDLERTQFLLAHLDAILDAADAGVDVRGYFYWSLLDNFEWAWGYAKRFGIVHVDYDTQLRTAKDSALEYRRVIAARALDDAAVPVSGAVPHPGAPISTLQR</sequence>
<name>A0A0B4DWR1_9MICO</name>
<dbReference type="GO" id="GO:0030245">
    <property type="term" value="P:cellulose catabolic process"/>
    <property type="evidence" value="ECO:0007669"/>
    <property type="project" value="UniProtKB-KW"/>
</dbReference>
<dbReference type="InterPro" id="IPR001360">
    <property type="entry name" value="Glyco_hydro_1"/>
</dbReference>
<dbReference type="NCBIfam" id="TIGR03356">
    <property type="entry name" value="BGL"/>
    <property type="match status" value="1"/>
</dbReference>
<dbReference type="AlphaFoldDB" id="A0A0B4DWR1"/>
<comment type="caution">
    <text evidence="14">The sequence shown here is derived from an EMBL/GenBank/DDBJ whole genome shotgun (WGS) entry which is preliminary data.</text>
</comment>
<feature type="region of interest" description="Disordered" evidence="13">
    <location>
        <begin position="310"/>
        <end position="331"/>
    </location>
</feature>
<evidence type="ECO:0000256" key="5">
    <source>
        <dbReference type="ARBA" id="ARBA00023001"/>
    </source>
</evidence>
<dbReference type="PROSITE" id="PS00572">
    <property type="entry name" value="GLYCOSYL_HYDROL_F1_1"/>
    <property type="match status" value="1"/>
</dbReference>
<dbReference type="EMBL" id="JWSZ01000006">
    <property type="protein sequence ID" value="KIC58693.1"/>
    <property type="molecule type" value="Genomic_DNA"/>
</dbReference>
<evidence type="ECO:0000313" key="15">
    <source>
        <dbReference type="Proteomes" id="UP000031202"/>
    </source>
</evidence>
<feature type="binding site" evidence="10">
    <location>
        <position position="433"/>
    </location>
    <ligand>
        <name>substrate</name>
    </ligand>
</feature>
<dbReference type="RefSeq" id="WP_039413782.1">
    <property type="nucleotide sequence ID" value="NZ_JWSZ01000006.1"/>
</dbReference>
<dbReference type="InterPro" id="IPR033132">
    <property type="entry name" value="GH_1_N_CS"/>
</dbReference>
<feature type="binding site" evidence="10">
    <location>
        <begin position="440"/>
        <end position="441"/>
    </location>
    <ligand>
        <name>substrate</name>
    </ligand>
</feature>
<accession>A0A0B4DWR1</accession>
<gene>
    <name evidence="14" type="ORF">RM52_04925</name>
</gene>
<evidence type="ECO:0000256" key="10">
    <source>
        <dbReference type="PIRSR" id="PIRSR617736-2"/>
    </source>
</evidence>
<dbReference type="FunFam" id="3.20.20.80:FF:000004">
    <property type="entry name" value="Beta-glucosidase 6-phospho-beta-glucosidase"/>
    <property type="match status" value="1"/>
</dbReference>
<evidence type="ECO:0000256" key="4">
    <source>
        <dbReference type="ARBA" id="ARBA00022801"/>
    </source>
</evidence>
<dbReference type="EC" id="3.2.1.21" evidence="3 12"/>
<keyword evidence="7 12" id="KW-0326">Glycosidase</keyword>
<dbReference type="InterPro" id="IPR018120">
    <property type="entry name" value="Glyco_hydro_1_AS"/>
</dbReference>
<comment type="catalytic activity">
    <reaction evidence="1 12">
        <text>Hydrolysis of terminal, non-reducing beta-D-glucosyl residues with release of beta-D-glucose.</text>
        <dbReference type="EC" id="3.2.1.21"/>
    </reaction>
</comment>
<dbReference type="Proteomes" id="UP000031202">
    <property type="component" value="Unassembled WGS sequence"/>
</dbReference>
<evidence type="ECO:0000256" key="8">
    <source>
        <dbReference type="ARBA" id="ARBA00023326"/>
    </source>
</evidence>
<feature type="binding site" evidence="10">
    <location>
        <position position="122"/>
    </location>
    <ligand>
        <name>substrate</name>
    </ligand>
</feature>
<dbReference type="Pfam" id="PF00232">
    <property type="entry name" value="Glyco_hydro_1"/>
    <property type="match status" value="1"/>
</dbReference>
<evidence type="ECO:0000256" key="6">
    <source>
        <dbReference type="ARBA" id="ARBA00023277"/>
    </source>
</evidence>